<feature type="region of interest" description="Disordered" evidence="1">
    <location>
        <begin position="106"/>
        <end position="143"/>
    </location>
</feature>
<feature type="region of interest" description="Disordered" evidence="1">
    <location>
        <begin position="226"/>
        <end position="285"/>
    </location>
</feature>
<evidence type="ECO:0000313" key="4">
    <source>
        <dbReference type="Proteomes" id="UP001497497"/>
    </source>
</evidence>
<dbReference type="Pfam" id="PF00010">
    <property type="entry name" value="HLH"/>
    <property type="match status" value="1"/>
</dbReference>
<feature type="compositionally biased region" description="Acidic residues" evidence="1">
    <location>
        <begin position="241"/>
        <end position="273"/>
    </location>
</feature>
<feature type="domain" description="BHLH" evidence="2">
    <location>
        <begin position="143"/>
        <end position="195"/>
    </location>
</feature>
<dbReference type="GO" id="GO:0032502">
    <property type="term" value="P:developmental process"/>
    <property type="evidence" value="ECO:0007669"/>
    <property type="project" value="TreeGrafter"/>
</dbReference>
<keyword evidence="4" id="KW-1185">Reference proteome</keyword>
<dbReference type="GO" id="GO:0000977">
    <property type="term" value="F:RNA polymerase II transcription regulatory region sequence-specific DNA binding"/>
    <property type="evidence" value="ECO:0007669"/>
    <property type="project" value="TreeGrafter"/>
</dbReference>
<gene>
    <name evidence="3" type="ORF">GSLYS_00017409001</name>
</gene>
<dbReference type="PROSITE" id="PS50888">
    <property type="entry name" value="BHLH"/>
    <property type="match status" value="1"/>
</dbReference>
<dbReference type="PANTHER" id="PTHR23349:SF63">
    <property type="entry name" value="FER3-LIKE PROTEIN"/>
    <property type="match status" value="1"/>
</dbReference>
<dbReference type="PANTHER" id="PTHR23349">
    <property type="entry name" value="BASIC HELIX-LOOP-HELIX TRANSCRIPTION FACTOR, TWIST"/>
    <property type="match status" value="1"/>
</dbReference>
<sequence>MTWYITEQVAPMPSVQDVTRASTPQYSEDQYASPSNFLLQPGLDAGTLDASTYTYLHTISEPLGCYQQPYGVHSVNPAGTAYQHQQHFRENTFVWVGANNFYPSCEQRSQSEPYSPQRHHGQRRLAGERSEKAGRRRRAPTVAQRRAANIRERRRMYNLNEAFDCLRQRIPTFAYEKRLSRIETLRLAISYISFMAGIVNGEDPSTLRVGSYDSGLCRPAALTQTTLRDGDSVAESRSSENDYDDGKDDDEDEEGEDGVSGNEEEEDSEDSSPDDTRCDQSVLSV</sequence>
<comment type="caution">
    <text evidence="3">The sequence shown here is derived from an EMBL/GenBank/DDBJ whole genome shotgun (WGS) entry which is preliminary data.</text>
</comment>
<accession>A0AAV2IE45</accession>
<dbReference type="Proteomes" id="UP001497497">
    <property type="component" value="Unassembled WGS sequence"/>
</dbReference>
<evidence type="ECO:0000256" key="1">
    <source>
        <dbReference type="SAM" id="MobiDB-lite"/>
    </source>
</evidence>
<reference evidence="3 4" key="1">
    <citation type="submission" date="2024-04" db="EMBL/GenBank/DDBJ databases">
        <authorList>
            <consortium name="Genoscope - CEA"/>
            <person name="William W."/>
        </authorList>
    </citation>
    <scope>NUCLEOTIDE SEQUENCE [LARGE SCALE GENOMIC DNA]</scope>
</reference>
<dbReference type="AlphaFoldDB" id="A0AAV2IE45"/>
<dbReference type="InterPro" id="IPR050283">
    <property type="entry name" value="E-box_TF_Regulators"/>
</dbReference>
<organism evidence="3 4">
    <name type="scientific">Lymnaea stagnalis</name>
    <name type="common">Great pond snail</name>
    <name type="synonym">Helix stagnalis</name>
    <dbReference type="NCBI Taxonomy" id="6523"/>
    <lineage>
        <taxon>Eukaryota</taxon>
        <taxon>Metazoa</taxon>
        <taxon>Spiralia</taxon>
        <taxon>Lophotrochozoa</taxon>
        <taxon>Mollusca</taxon>
        <taxon>Gastropoda</taxon>
        <taxon>Heterobranchia</taxon>
        <taxon>Euthyneura</taxon>
        <taxon>Panpulmonata</taxon>
        <taxon>Hygrophila</taxon>
        <taxon>Lymnaeoidea</taxon>
        <taxon>Lymnaeidae</taxon>
        <taxon>Lymnaea</taxon>
    </lineage>
</organism>
<protein>
    <recommendedName>
        <fullName evidence="2">BHLH domain-containing protein</fullName>
    </recommendedName>
</protein>
<dbReference type="SMART" id="SM00353">
    <property type="entry name" value="HLH"/>
    <property type="match status" value="1"/>
</dbReference>
<dbReference type="InterPro" id="IPR011598">
    <property type="entry name" value="bHLH_dom"/>
</dbReference>
<name>A0AAV2IE45_LYMST</name>
<dbReference type="SUPFAM" id="SSF47459">
    <property type="entry name" value="HLH, helix-loop-helix DNA-binding domain"/>
    <property type="match status" value="1"/>
</dbReference>
<dbReference type="GO" id="GO:0046983">
    <property type="term" value="F:protein dimerization activity"/>
    <property type="evidence" value="ECO:0007669"/>
    <property type="project" value="InterPro"/>
</dbReference>
<dbReference type="EMBL" id="CAXITT010000583">
    <property type="protein sequence ID" value="CAL1543896.1"/>
    <property type="molecule type" value="Genomic_DNA"/>
</dbReference>
<evidence type="ECO:0000313" key="3">
    <source>
        <dbReference type="EMBL" id="CAL1543896.1"/>
    </source>
</evidence>
<dbReference type="Gene3D" id="4.10.280.10">
    <property type="entry name" value="Helix-loop-helix DNA-binding domain"/>
    <property type="match status" value="1"/>
</dbReference>
<dbReference type="CDD" id="cd11415">
    <property type="entry name" value="bHLH_TS_FERD3L_NATO3"/>
    <property type="match status" value="1"/>
</dbReference>
<dbReference type="GO" id="GO:0000981">
    <property type="term" value="F:DNA-binding transcription factor activity, RNA polymerase II-specific"/>
    <property type="evidence" value="ECO:0007669"/>
    <property type="project" value="TreeGrafter"/>
</dbReference>
<dbReference type="InterPro" id="IPR036638">
    <property type="entry name" value="HLH_DNA-bd_sf"/>
</dbReference>
<proteinExistence type="predicted"/>
<evidence type="ECO:0000259" key="2">
    <source>
        <dbReference type="PROSITE" id="PS50888"/>
    </source>
</evidence>